<evidence type="ECO:0000256" key="4">
    <source>
        <dbReference type="ARBA" id="ARBA00022692"/>
    </source>
</evidence>
<feature type="transmembrane region" description="Helical" evidence="7">
    <location>
        <begin position="337"/>
        <end position="357"/>
    </location>
</feature>
<feature type="transmembrane region" description="Helical" evidence="7">
    <location>
        <begin position="369"/>
        <end position="387"/>
    </location>
</feature>
<gene>
    <name evidence="9" type="primary">eccD</name>
    <name evidence="9" type="ORF">E0H73_28600</name>
</gene>
<feature type="transmembrane region" description="Helical" evidence="7">
    <location>
        <begin position="425"/>
        <end position="449"/>
    </location>
</feature>
<evidence type="ECO:0000256" key="1">
    <source>
        <dbReference type="ARBA" id="ARBA00004651"/>
    </source>
</evidence>
<dbReference type="Pfam" id="PF19053">
    <property type="entry name" value="EccD"/>
    <property type="match status" value="1"/>
</dbReference>
<dbReference type="EMBL" id="SJKB01000009">
    <property type="protein sequence ID" value="TCC58276.1"/>
    <property type="molecule type" value="Genomic_DNA"/>
</dbReference>
<comment type="similarity">
    <text evidence="2">Belongs to the EccD/Snm4 family.</text>
</comment>
<evidence type="ECO:0000259" key="8">
    <source>
        <dbReference type="Pfam" id="PF19053"/>
    </source>
</evidence>
<dbReference type="AlphaFoldDB" id="A0A4R0KI07"/>
<organism evidence="9 10">
    <name type="scientific">Kribbella pittospori</name>
    <dbReference type="NCBI Taxonomy" id="722689"/>
    <lineage>
        <taxon>Bacteria</taxon>
        <taxon>Bacillati</taxon>
        <taxon>Actinomycetota</taxon>
        <taxon>Actinomycetes</taxon>
        <taxon>Propionibacteriales</taxon>
        <taxon>Kribbellaceae</taxon>
        <taxon>Kribbella</taxon>
    </lineage>
</organism>
<feature type="transmembrane region" description="Helical" evidence="7">
    <location>
        <begin position="206"/>
        <end position="224"/>
    </location>
</feature>
<feature type="transmembrane region" description="Helical" evidence="7">
    <location>
        <begin position="310"/>
        <end position="331"/>
    </location>
</feature>
<dbReference type="Pfam" id="PF08817">
    <property type="entry name" value="YukD"/>
    <property type="match status" value="1"/>
</dbReference>
<feature type="domain" description="EccD-like transmembrane" evidence="8">
    <location>
        <begin position="117"/>
        <end position="452"/>
    </location>
</feature>
<dbReference type="NCBIfam" id="TIGR03920">
    <property type="entry name" value="T7SS_EccD"/>
    <property type="match status" value="1"/>
</dbReference>
<dbReference type="PIRSF" id="PIRSF017804">
    <property type="entry name" value="Secretion_EccD1"/>
    <property type="match status" value="1"/>
</dbReference>
<evidence type="ECO:0000313" key="10">
    <source>
        <dbReference type="Proteomes" id="UP000291144"/>
    </source>
</evidence>
<reference evidence="9 10" key="1">
    <citation type="submission" date="2019-02" db="EMBL/GenBank/DDBJ databases">
        <title>Kribbella capetownensis sp. nov. and Kribbella speibonae sp. nov., isolated from soil.</title>
        <authorList>
            <person name="Curtis S.M."/>
            <person name="Norton I."/>
            <person name="Everest G.J."/>
            <person name="Meyers P.R."/>
        </authorList>
    </citation>
    <scope>NUCLEOTIDE SEQUENCE [LARGE SCALE GENOMIC DNA]</scope>
    <source>
        <strain evidence="9 10">NRRL B-24813</strain>
    </source>
</reference>
<proteinExistence type="inferred from homology"/>
<sequence>MMMTGLVRVTVAAPGRRIDVALPEHSAVAELVPGLLRSAGERLADDGVEAGGWVLRRADGTPLELGRTLGHHRVRDGEVLHLVERTADWPELEYDDVVDAIAAGAGRTGRLWSPRNTRQAGLVLGATALLLILVDGLRWSPVSAASGWFLGVAAVLLVAGTLLSRAFGDASAGSMLGDVALLFAVAGAGLLQAGDRGLTSLGTPDLLLASAVLLLAGLLGFAGIADRPAVFAAAVVAGVLGLVGGWLATRDSLDPFEAAALLAAGLLAFSPVFGVLSIRLGRVPMPVLPRSTADLVRDDPQTPRRVVHLAVIRADAFLTGLLLATAITVIWCQVLLVRHGGTAAIVYVALLSAGFLLRARLYPAFRHRIAMLAAGCGGLAALTVGPLTQVAGAGLILLAAAAAFVTIGKLASVKPLSPYLGRYGELLEIGVILAVIPTCCAVLDLYAVVRGIGG</sequence>
<dbReference type="OrthoDB" id="4775372at2"/>
<feature type="transmembrane region" description="Helical" evidence="7">
    <location>
        <begin position="393"/>
        <end position="413"/>
    </location>
</feature>
<evidence type="ECO:0000256" key="2">
    <source>
        <dbReference type="ARBA" id="ARBA00006162"/>
    </source>
</evidence>
<dbReference type="InterPro" id="IPR006707">
    <property type="entry name" value="T7SS_EccD"/>
</dbReference>
<keyword evidence="5 7" id="KW-1133">Transmembrane helix</keyword>
<evidence type="ECO:0000313" key="9">
    <source>
        <dbReference type="EMBL" id="TCC58276.1"/>
    </source>
</evidence>
<evidence type="ECO:0000256" key="7">
    <source>
        <dbReference type="SAM" id="Phobius"/>
    </source>
</evidence>
<feature type="transmembrane region" description="Helical" evidence="7">
    <location>
        <begin position="260"/>
        <end position="280"/>
    </location>
</feature>
<accession>A0A4R0KI07</accession>
<dbReference type="InterPro" id="IPR024962">
    <property type="entry name" value="YukD-like"/>
</dbReference>
<feature type="transmembrane region" description="Helical" evidence="7">
    <location>
        <begin position="175"/>
        <end position="194"/>
    </location>
</feature>
<evidence type="ECO:0000256" key="5">
    <source>
        <dbReference type="ARBA" id="ARBA00022989"/>
    </source>
</evidence>
<dbReference type="Proteomes" id="UP000291144">
    <property type="component" value="Unassembled WGS sequence"/>
</dbReference>
<feature type="transmembrane region" description="Helical" evidence="7">
    <location>
        <begin position="229"/>
        <end position="248"/>
    </location>
</feature>
<dbReference type="GO" id="GO:0005886">
    <property type="term" value="C:plasma membrane"/>
    <property type="evidence" value="ECO:0007669"/>
    <property type="project" value="UniProtKB-SubCell"/>
</dbReference>
<evidence type="ECO:0000256" key="6">
    <source>
        <dbReference type="ARBA" id="ARBA00023136"/>
    </source>
</evidence>
<feature type="transmembrane region" description="Helical" evidence="7">
    <location>
        <begin position="145"/>
        <end position="163"/>
    </location>
</feature>
<evidence type="ECO:0000256" key="3">
    <source>
        <dbReference type="ARBA" id="ARBA00022475"/>
    </source>
</evidence>
<protein>
    <submittedName>
        <fullName evidence="9">Type VII secretion integral membrane protein EccD</fullName>
    </submittedName>
</protein>
<keyword evidence="4 7" id="KW-0812">Transmembrane</keyword>
<dbReference type="InterPro" id="IPR044049">
    <property type="entry name" value="EccD_transm"/>
</dbReference>
<comment type="subcellular location">
    <subcellularLocation>
        <location evidence="1">Cell membrane</location>
        <topology evidence="1">Multi-pass membrane protein</topology>
    </subcellularLocation>
</comment>
<comment type="caution">
    <text evidence="9">The sequence shown here is derived from an EMBL/GenBank/DDBJ whole genome shotgun (WGS) entry which is preliminary data.</text>
</comment>
<dbReference type="Gene3D" id="3.10.20.90">
    <property type="entry name" value="Phosphatidylinositol 3-kinase Catalytic Subunit, Chain A, domain 1"/>
    <property type="match status" value="1"/>
</dbReference>
<dbReference type="RefSeq" id="WP_131361666.1">
    <property type="nucleotide sequence ID" value="NZ_SJKB01000009.1"/>
</dbReference>
<keyword evidence="3" id="KW-1003">Cell membrane</keyword>
<feature type="transmembrane region" description="Helical" evidence="7">
    <location>
        <begin position="120"/>
        <end position="139"/>
    </location>
</feature>
<keyword evidence="10" id="KW-1185">Reference proteome</keyword>
<name>A0A4R0KI07_9ACTN</name>
<keyword evidence="6 7" id="KW-0472">Membrane</keyword>